<gene>
    <name evidence="1" type="ORF">LCGC14_1396660</name>
</gene>
<proteinExistence type="predicted"/>
<reference evidence="1" key="1">
    <citation type="journal article" date="2015" name="Nature">
        <title>Complex archaea that bridge the gap between prokaryotes and eukaryotes.</title>
        <authorList>
            <person name="Spang A."/>
            <person name="Saw J.H."/>
            <person name="Jorgensen S.L."/>
            <person name="Zaremba-Niedzwiedzka K."/>
            <person name="Martijn J."/>
            <person name="Lind A.E."/>
            <person name="van Eijk R."/>
            <person name="Schleper C."/>
            <person name="Guy L."/>
            <person name="Ettema T.J."/>
        </authorList>
    </citation>
    <scope>NUCLEOTIDE SEQUENCE</scope>
</reference>
<dbReference type="AlphaFoldDB" id="A0A0F9JYK7"/>
<protein>
    <submittedName>
        <fullName evidence="1">Uncharacterized protein</fullName>
    </submittedName>
</protein>
<comment type="caution">
    <text evidence="1">The sequence shown here is derived from an EMBL/GenBank/DDBJ whole genome shotgun (WGS) entry which is preliminary data.</text>
</comment>
<sequence length="69" mass="7989">MTSKILLEHHGETVMVVLLIESPSQPLRPYVVRTYRRKDNAVIHTTYHKTARDAASEWLYAITDEEPLP</sequence>
<evidence type="ECO:0000313" key="1">
    <source>
        <dbReference type="EMBL" id="KKM74803.1"/>
    </source>
</evidence>
<name>A0A0F9JYK7_9ZZZZ</name>
<organism evidence="1">
    <name type="scientific">marine sediment metagenome</name>
    <dbReference type="NCBI Taxonomy" id="412755"/>
    <lineage>
        <taxon>unclassified sequences</taxon>
        <taxon>metagenomes</taxon>
        <taxon>ecological metagenomes</taxon>
    </lineage>
</organism>
<dbReference type="EMBL" id="LAZR01009080">
    <property type="protein sequence ID" value="KKM74803.1"/>
    <property type="molecule type" value="Genomic_DNA"/>
</dbReference>
<accession>A0A0F9JYK7</accession>